<accession>A0A1R4F1V7</accession>
<dbReference type="AlphaFoldDB" id="A0A1R4F1V7"/>
<gene>
    <name evidence="2" type="ORF">FM111_02085</name>
</gene>
<dbReference type="RefSeq" id="WP_179204994.1">
    <property type="nucleotide sequence ID" value="NZ_FUIE01000015.1"/>
</dbReference>
<evidence type="ECO:0000313" key="3">
    <source>
        <dbReference type="Proteomes" id="UP000195766"/>
    </source>
</evidence>
<organism evidence="2 3">
    <name type="scientific">Brevundimonas diminuta 3F5N</name>
    <dbReference type="NCBI Taxonomy" id="1255603"/>
    <lineage>
        <taxon>Bacteria</taxon>
        <taxon>Pseudomonadati</taxon>
        <taxon>Pseudomonadota</taxon>
        <taxon>Alphaproteobacteria</taxon>
        <taxon>Caulobacterales</taxon>
        <taxon>Caulobacteraceae</taxon>
        <taxon>Brevundimonas</taxon>
    </lineage>
</organism>
<feature type="region of interest" description="Disordered" evidence="1">
    <location>
        <begin position="158"/>
        <end position="180"/>
    </location>
</feature>
<dbReference type="Proteomes" id="UP000195766">
    <property type="component" value="Unassembled WGS sequence"/>
</dbReference>
<sequence length="246" mass="27058">MTAEAIHLTNATPFDLIAEDAETWLEEARNWADGQPVENQKQADAVSTIIDALRKSADAAEKQRKVEVKPFDDAKAAVQERYAPLFAPATNKSPGKVHKAVAALKAVLAPYLRKLEEEKRAAEARAREEAERAAREAAEALRAANAADLAAREAAEEKVRQAEAADKAAKQAANERAHANGGERAIGLRTKHVGMILDLNEAVKFYWRQDDKPFRELIQRLVDADIRAGRRGTAIPGVEIREEKVL</sequence>
<feature type="compositionally biased region" description="Basic and acidic residues" evidence="1">
    <location>
        <begin position="158"/>
        <end position="178"/>
    </location>
</feature>
<protein>
    <submittedName>
        <fullName evidence="2">Phage protein</fullName>
    </submittedName>
</protein>
<dbReference type="EMBL" id="FUIE01000015">
    <property type="protein sequence ID" value="SJM49851.1"/>
    <property type="molecule type" value="Genomic_DNA"/>
</dbReference>
<reference evidence="2 3" key="1">
    <citation type="submission" date="2017-02" db="EMBL/GenBank/DDBJ databases">
        <authorList>
            <person name="Peterson S.W."/>
        </authorList>
    </citation>
    <scope>NUCLEOTIDE SEQUENCE [LARGE SCALE GENOMIC DNA]</scope>
    <source>
        <strain evidence="2 3">3F5N</strain>
    </source>
</reference>
<proteinExistence type="predicted"/>
<evidence type="ECO:0000313" key="2">
    <source>
        <dbReference type="EMBL" id="SJM49851.1"/>
    </source>
</evidence>
<evidence type="ECO:0000256" key="1">
    <source>
        <dbReference type="SAM" id="MobiDB-lite"/>
    </source>
</evidence>
<name>A0A1R4F1V7_BREDI</name>